<evidence type="ECO:0000256" key="2">
    <source>
        <dbReference type="ARBA" id="ARBA00009677"/>
    </source>
</evidence>
<dbReference type="InterPro" id="IPR037925">
    <property type="entry name" value="FlgE/F/G-like"/>
</dbReference>
<evidence type="ECO:0000256" key="4">
    <source>
        <dbReference type="RuleBase" id="RU362116"/>
    </source>
</evidence>
<dbReference type="SUPFAM" id="SSF117143">
    <property type="entry name" value="Flagellar hook protein flgE"/>
    <property type="match status" value="1"/>
</dbReference>
<dbReference type="NCBIfam" id="NF009282">
    <property type="entry name" value="PRK12642.1"/>
    <property type="match status" value="1"/>
</dbReference>
<evidence type="ECO:0000256" key="1">
    <source>
        <dbReference type="ARBA" id="ARBA00004117"/>
    </source>
</evidence>
<dbReference type="InterPro" id="IPR020013">
    <property type="entry name" value="Flagellar_FlgE/F/G"/>
</dbReference>
<evidence type="ECO:0000256" key="3">
    <source>
        <dbReference type="ARBA" id="ARBA00023143"/>
    </source>
</evidence>
<evidence type="ECO:0000313" key="7">
    <source>
        <dbReference type="EMBL" id="CDP80556.1"/>
    </source>
</evidence>
<comment type="subcellular location">
    <subcellularLocation>
        <location evidence="1 4">Bacterial flagellum basal body</location>
    </subcellularLocation>
</comment>
<feature type="domain" description="Flagellar basal body rod protein N-terminal" evidence="5">
    <location>
        <begin position="5"/>
        <end position="35"/>
    </location>
</feature>
<comment type="similarity">
    <text evidence="2 4">Belongs to the flagella basal body rod proteins family.</text>
</comment>
<dbReference type="AlphaFoldDB" id="A0A024LS72"/>
<organism evidence="7">
    <name type="scientific">Bartonella schoenbuchensis</name>
    <dbReference type="NCBI Taxonomy" id="165694"/>
    <lineage>
        <taxon>Bacteria</taxon>
        <taxon>Pseudomonadati</taxon>
        <taxon>Pseudomonadota</taxon>
        <taxon>Alphaproteobacteria</taxon>
        <taxon>Hyphomicrobiales</taxon>
        <taxon>Bartonellaceae</taxon>
        <taxon>Bartonella</taxon>
    </lineage>
</organism>
<dbReference type="GO" id="GO:0071978">
    <property type="term" value="P:bacterial-type flagellum-dependent swarming motility"/>
    <property type="evidence" value="ECO:0007669"/>
    <property type="project" value="TreeGrafter"/>
</dbReference>
<dbReference type="PANTHER" id="PTHR30435">
    <property type="entry name" value="FLAGELLAR PROTEIN"/>
    <property type="match status" value="1"/>
</dbReference>
<gene>
    <name evidence="7" type="primary">flgG_2</name>
    <name evidence="7" type="ORF">BN1046_01499</name>
</gene>
<evidence type="ECO:0000259" key="6">
    <source>
        <dbReference type="Pfam" id="PF06429"/>
    </source>
</evidence>
<dbReference type="NCBIfam" id="TIGR03506">
    <property type="entry name" value="FlgEFG_subfam"/>
    <property type="match status" value="1"/>
</dbReference>
<dbReference type="Pfam" id="PF00460">
    <property type="entry name" value="Flg_bb_rod"/>
    <property type="match status" value="1"/>
</dbReference>
<dbReference type="Pfam" id="PF06429">
    <property type="entry name" value="Flg_bbr_C"/>
    <property type="match status" value="1"/>
</dbReference>
<evidence type="ECO:0000259" key="5">
    <source>
        <dbReference type="Pfam" id="PF00460"/>
    </source>
</evidence>
<keyword evidence="3 4" id="KW-0975">Bacterial flagellum</keyword>
<reference evidence="7" key="2">
    <citation type="submission" date="2014-05" db="EMBL/GenBank/DDBJ databases">
        <title>Genome sequencing of Bartonella spp. isolated from human blood.</title>
        <authorList>
            <person name="Raoult D."/>
        </authorList>
    </citation>
    <scope>NUCLEOTIDE SEQUENCE</scope>
    <source>
        <strain evidence="7">MVT06</strain>
    </source>
</reference>
<dbReference type="EMBL" id="HG977197">
    <property type="protein sequence ID" value="CDP80556.1"/>
    <property type="molecule type" value="Genomic_DNA"/>
</dbReference>
<reference evidence="7" key="1">
    <citation type="submission" date="2013-11" db="EMBL/GenBank/DDBJ databases">
        <authorList>
            <person name="GENOMES U."/>
        </authorList>
    </citation>
    <scope>NUCLEOTIDE SEQUENCE</scope>
    <source>
        <strain evidence="7">MVT06</strain>
    </source>
</reference>
<name>A0A024LS72_9HYPH</name>
<feature type="domain" description="Flagellar basal-body/hook protein C-terminal" evidence="6">
    <location>
        <begin position="194"/>
        <end position="239"/>
    </location>
</feature>
<accession>A0A024LS72</accession>
<dbReference type="GO" id="GO:0009425">
    <property type="term" value="C:bacterial-type flagellum basal body"/>
    <property type="evidence" value="ECO:0007669"/>
    <property type="project" value="UniProtKB-SubCell"/>
</dbReference>
<protein>
    <submittedName>
        <fullName evidence="7">Distal rod protein</fullName>
    </submittedName>
</protein>
<dbReference type="PANTHER" id="PTHR30435:SF19">
    <property type="entry name" value="FLAGELLAR BASAL-BODY ROD PROTEIN FLGG"/>
    <property type="match status" value="1"/>
</dbReference>
<sequence>MQNPIYVGVSGQISLARRMETIAQNMANVNTPGFRAGGMKFDTLVSPVAREQRDQVVFASAGKGYISTDRGALVKTGNALDVAVGGDSYFSMQASFGPVYTRDGRMIMTPEGGLVSVTGLPFLDDGGAPIQLNPAGGAPSISADGSIYQKNVLVGKIGLFQFQKGTQLRYGPNSSVIPDRPAMQSEGGIGDKVVQGYIESSNVNGVVEMTRLIEVSRAFERVEAMLRQQEEMRSKSIQILGGKS</sequence>
<proteinExistence type="inferred from homology"/>
<dbReference type="InterPro" id="IPR010930">
    <property type="entry name" value="Flg_bb/hook_C_dom"/>
</dbReference>
<dbReference type="InterPro" id="IPR001444">
    <property type="entry name" value="Flag_bb_rod_N"/>
</dbReference>